<reference evidence="1 2" key="1">
    <citation type="submission" date="2009-02" db="EMBL/GenBank/DDBJ databases">
        <authorList>
            <person name="Fulton L."/>
            <person name="Clifton S."/>
            <person name="Fulton B."/>
            <person name="Xu J."/>
            <person name="Minx P."/>
            <person name="Pepin K.H."/>
            <person name="Johnson M."/>
            <person name="Bhonagiri V."/>
            <person name="Nash W.E."/>
            <person name="Mardis E.R."/>
            <person name="Wilson R.K."/>
        </authorList>
    </citation>
    <scope>NUCLEOTIDE SEQUENCE [LARGE SCALE GENOMIC DNA]</scope>
    <source>
        <strain evidence="1 2">ATCC 27758</strain>
    </source>
</reference>
<name>C0BBU2_9FIRM</name>
<dbReference type="EMBL" id="ABVR01000041">
    <property type="protein sequence ID" value="EEG89566.1"/>
    <property type="molecule type" value="Genomic_DNA"/>
</dbReference>
<evidence type="ECO:0000313" key="1">
    <source>
        <dbReference type="EMBL" id="EEG89566.1"/>
    </source>
</evidence>
<dbReference type="AlphaFoldDB" id="C0BBU2"/>
<sequence>MKMNVNGNFKDNLMGKKKVIFIGCLIFAVALIAAILHMVSGGGKDSAKNIYYADKVSVITGNGSGTVNRFAGVVEAQDTLKISLSEGQKVKEIFVEKKGRKWSLGRNSLNMIQRSLQ</sequence>
<gene>
    <name evidence="1" type="ORF">COPCOM_02550</name>
</gene>
<proteinExistence type="predicted"/>
<organism evidence="1 2">
    <name type="scientific">Coprococcus comes ATCC 27758</name>
    <dbReference type="NCBI Taxonomy" id="470146"/>
    <lineage>
        <taxon>Bacteria</taxon>
        <taxon>Bacillati</taxon>
        <taxon>Bacillota</taxon>
        <taxon>Clostridia</taxon>
        <taxon>Lachnospirales</taxon>
        <taxon>Lachnospiraceae</taxon>
        <taxon>Coprococcus</taxon>
    </lineage>
</organism>
<evidence type="ECO:0000313" key="2">
    <source>
        <dbReference type="Proteomes" id="UP000003793"/>
    </source>
</evidence>
<comment type="caution">
    <text evidence="1">The sequence shown here is derived from an EMBL/GenBank/DDBJ whole genome shotgun (WGS) entry which is preliminary data.</text>
</comment>
<protein>
    <submittedName>
        <fullName evidence="1">Uncharacterized protein</fullName>
    </submittedName>
</protein>
<dbReference type="Proteomes" id="UP000003793">
    <property type="component" value="Unassembled WGS sequence"/>
</dbReference>
<reference evidence="1 2" key="2">
    <citation type="submission" date="2009-03" db="EMBL/GenBank/DDBJ databases">
        <title>Draft genome sequence of Coprococcus comes (ATCC 27758).</title>
        <authorList>
            <person name="Sudarsanam P."/>
            <person name="Ley R."/>
            <person name="Guruge J."/>
            <person name="Turnbaugh P.J."/>
            <person name="Mahowald M."/>
            <person name="Liep D."/>
            <person name="Gordon J."/>
        </authorList>
    </citation>
    <scope>NUCLEOTIDE SEQUENCE [LARGE SCALE GENOMIC DNA]</scope>
    <source>
        <strain evidence="1 2">ATCC 27758</strain>
    </source>
</reference>
<dbReference type="HOGENOM" id="CLU_2080778_0_0_9"/>
<accession>C0BBU2</accession>